<gene>
    <name evidence="1" type="ORF">BXYJ_LOCUS6196</name>
</gene>
<dbReference type="AlphaFoldDB" id="A0A1I7RZB2"/>
<dbReference type="Proteomes" id="UP000095284">
    <property type="component" value="Unplaced"/>
</dbReference>
<protein>
    <submittedName>
        <fullName evidence="1">(pine wood nematode) hypothetical protein</fullName>
    </submittedName>
</protein>
<dbReference type="EMBL" id="CAJFDI010000003">
    <property type="protein sequence ID" value="CAD5220473.1"/>
    <property type="molecule type" value="Genomic_DNA"/>
</dbReference>
<reference evidence="4" key="1">
    <citation type="submission" date="2016-11" db="UniProtKB">
        <authorList>
            <consortium name="WormBaseParasite"/>
        </authorList>
    </citation>
    <scope>IDENTIFICATION</scope>
</reference>
<dbReference type="WBParaSite" id="BXY_0608200.1">
    <property type="protein sequence ID" value="BXY_0608200.1"/>
    <property type="gene ID" value="BXY_0608200"/>
</dbReference>
<organism evidence="2 4">
    <name type="scientific">Bursaphelenchus xylophilus</name>
    <name type="common">Pinewood nematode worm</name>
    <name type="synonym">Aphelenchoides xylophilus</name>
    <dbReference type="NCBI Taxonomy" id="6326"/>
    <lineage>
        <taxon>Eukaryota</taxon>
        <taxon>Metazoa</taxon>
        <taxon>Ecdysozoa</taxon>
        <taxon>Nematoda</taxon>
        <taxon>Chromadorea</taxon>
        <taxon>Rhabditida</taxon>
        <taxon>Tylenchina</taxon>
        <taxon>Tylenchomorpha</taxon>
        <taxon>Aphelenchoidea</taxon>
        <taxon>Aphelenchoididae</taxon>
        <taxon>Bursaphelenchus</taxon>
    </lineage>
</organism>
<dbReference type="Proteomes" id="UP000659654">
    <property type="component" value="Unassembled WGS sequence"/>
</dbReference>
<dbReference type="Proteomes" id="UP000582659">
    <property type="component" value="Unassembled WGS sequence"/>
</dbReference>
<evidence type="ECO:0000313" key="4">
    <source>
        <dbReference type="WBParaSite" id="BXY_0608200.1"/>
    </source>
</evidence>
<sequence>MAINSHNSLFRYPPVLIIPRETLQIRSQSGPLVALLYPSPSKISFQMAEFEISSPNTRRGSIPQALWRD</sequence>
<reference evidence="1" key="2">
    <citation type="submission" date="2020-09" db="EMBL/GenBank/DDBJ databases">
        <authorList>
            <person name="Kikuchi T."/>
        </authorList>
    </citation>
    <scope>NUCLEOTIDE SEQUENCE</scope>
    <source>
        <strain evidence="1">Ka4C1</strain>
    </source>
</reference>
<evidence type="ECO:0000313" key="1">
    <source>
        <dbReference type="EMBL" id="CAD5220473.1"/>
    </source>
</evidence>
<evidence type="ECO:0000313" key="3">
    <source>
        <dbReference type="Proteomes" id="UP000659654"/>
    </source>
</evidence>
<evidence type="ECO:0000313" key="2">
    <source>
        <dbReference type="Proteomes" id="UP000095284"/>
    </source>
</evidence>
<keyword evidence="3" id="KW-1185">Reference proteome</keyword>
<accession>A0A1I7RZB2</accession>
<proteinExistence type="predicted"/>
<name>A0A1I7RZB2_BURXY</name>
<dbReference type="EMBL" id="CAJFCV020000003">
    <property type="protein sequence ID" value="CAG9106656.1"/>
    <property type="molecule type" value="Genomic_DNA"/>
</dbReference>